<dbReference type="AlphaFoldDB" id="A0A151ASE8"/>
<keyword evidence="3" id="KW-1185">Reference proteome</keyword>
<organism evidence="2 3">
    <name type="scientific">Clostridium tepidiprofundi DSM 19306</name>
    <dbReference type="NCBI Taxonomy" id="1121338"/>
    <lineage>
        <taxon>Bacteria</taxon>
        <taxon>Bacillati</taxon>
        <taxon>Bacillota</taxon>
        <taxon>Clostridia</taxon>
        <taxon>Eubacteriales</taxon>
        <taxon>Clostridiaceae</taxon>
        <taxon>Clostridium</taxon>
    </lineage>
</organism>
<sequence length="202" mass="23889">MKWIILTLLIIIPLLNIVKKTNIKMLFSIVGMLVVIIVFLWGFNGLNTPKNTQKNFYNCLNIYYNIMQDIKNDLFINGEQFKEIDNLSRYFSDKSDKLEPIIEIMNNISKTDHNFTIDDYSFLSNYFLELSFYCSKHNDELSFEEQETLKEIIHKSGIINTVILASPNYKSKYDSIKPIDRIKTELKEIKKISMESIFRMRK</sequence>
<keyword evidence="1" id="KW-0812">Transmembrane</keyword>
<dbReference type="EMBL" id="LTBA01000064">
    <property type="protein sequence ID" value="KYH30578.1"/>
    <property type="molecule type" value="Genomic_DNA"/>
</dbReference>
<comment type="caution">
    <text evidence="2">The sequence shown here is derived from an EMBL/GenBank/DDBJ whole genome shotgun (WGS) entry which is preliminary data.</text>
</comment>
<protein>
    <submittedName>
        <fullName evidence="2">Uncharacterized protein</fullName>
    </submittedName>
</protein>
<evidence type="ECO:0000313" key="3">
    <source>
        <dbReference type="Proteomes" id="UP000075531"/>
    </source>
</evidence>
<evidence type="ECO:0000313" key="2">
    <source>
        <dbReference type="EMBL" id="KYH30578.1"/>
    </source>
</evidence>
<dbReference type="PATRIC" id="fig|1121338.3.peg.2668"/>
<dbReference type="OrthoDB" id="8617387at2"/>
<proteinExistence type="predicted"/>
<dbReference type="Proteomes" id="UP000075531">
    <property type="component" value="Unassembled WGS sequence"/>
</dbReference>
<evidence type="ECO:0000256" key="1">
    <source>
        <dbReference type="SAM" id="Phobius"/>
    </source>
</evidence>
<keyword evidence="1" id="KW-1133">Transmembrane helix</keyword>
<dbReference type="RefSeq" id="WP_066827292.1">
    <property type="nucleotide sequence ID" value="NZ_LTBA01000064.1"/>
</dbReference>
<name>A0A151ASE8_9CLOT</name>
<gene>
    <name evidence="2" type="ORF">CLTEP_25690</name>
</gene>
<reference evidence="2 3" key="1">
    <citation type="submission" date="2016-02" db="EMBL/GenBank/DDBJ databases">
        <title>Genome sequence of Clostridium tepidiprofundi DSM 19306.</title>
        <authorList>
            <person name="Poehlein A."/>
            <person name="Daniel R."/>
        </authorList>
    </citation>
    <scope>NUCLEOTIDE SEQUENCE [LARGE SCALE GENOMIC DNA]</scope>
    <source>
        <strain evidence="2 3">DSM 19306</strain>
    </source>
</reference>
<keyword evidence="1" id="KW-0472">Membrane</keyword>
<accession>A0A151ASE8</accession>
<feature type="transmembrane region" description="Helical" evidence="1">
    <location>
        <begin position="26"/>
        <end position="46"/>
    </location>
</feature>